<dbReference type="InterPro" id="IPR000522">
    <property type="entry name" value="ABC_transptr_permease_BtuC"/>
</dbReference>
<dbReference type="PANTHER" id="PTHR30472:SF25">
    <property type="entry name" value="ABC TRANSPORTER PERMEASE PROTEIN MJ0876-RELATED"/>
    <property type="match status" value="1"/>
</dbReference>
<gene>
    <name evidence="9" type="ORF">ACG04Q_14630</name>
</gene>
<protein>
    <submittedName>
        <fullName evidence="9">FecCD family ABC transporter permease</fullName>
    </submittedName>
</protein>
<keyword evidence="7 8" id="KW-0472">Membrane</keyword>
<feature type="transmembrane region" description="Helical" evidence="8">
    <location>
        <begin position="197"/>
        <end position="221"/>
    </location>
</feature>
<feature type="transmembrane region" description="Helical" evidence="8">
    <location>
        <begin position="321"/>
        <end position="339"/>
    </location>
</feature>
<comment type="similarity">
    <text evidence="2">Belongs to the binding-protein-dependent transport system permease family. FecCD subfamily.</text>
</comment>
<evidence type="ECO:0000256" key="1">
    <source>
        <dbReference type="ARBA" id="ARBA00004651"/>
    </source>
</evidence>
<keyword evidence="3" id="KW-0813">Transport</keyword>
<feature type="transmembrane region" description="Helical" evidence="8">
    <location>
        <begin position="67"/>
        <end position="85"/>
    </location>
</feature>
<dbReference type="Proteomes" id="UP001606302">
    <property type="component" value="Unassembled WGS sequence"/>
</dbReference>
<evidence type="ECO:0000256" key="7">
    <source>
        <dbReference type="ARBA" id="ARBA00023136"/>
    </source>
</evidence>
<evidence type="ECO:0000256" key="2">
    <source>
        <dbReference type="ARBA" id="ARBA00007935"/>
    </source>
</evidence>
<proteinExistence type="inferred from homology"/>
<feature type="transmembrane region" description="Helical" evidence="8">
    <location>
        <begin position="159"/>
        <end position="185"/>
    </location>
</feature>
<organism evidence="9 10">
    <name type="scientific">Pelomonas lactea</name>
    <dbReference type="NCBI Taxonomy" id="3299030"/>
    <lineage>
        <taxon>Bacteria</taxon>
        <taxon>Pseudomonadati</taxon>
        <taxon>Pseudomonadota</taxon>
        <taxon>Betaproteobacteria</taxon>
        <taxon>Burkholderiales</taxon>
        <taxon>Sphaerotilaceae</taxon>
        <taxon>Roseateles</taxon>
    </lineage>
</organism>
<keyword evidence="10" id="KW-1185">Reference proteome</keyword>
<dbReference type="EMBL" id="JBIGHX010000004">
    <property type="protein sequence ID" value="MFG6462807.1"/>
    <property type="molecule type" value="Genomic_DNA"/>
</dbReference>
<evidence type="ECO:0000313" key="10">
    <source>
        <dbReference type="Proteomes" id="UP001606302"/>
    </source>
</evidence>
<feature type="transmembrane region" description="Helical" evidence="8">
    <location>
        <begin position="293"/>
        <end position="315"/>
    </location>
</feature>
<sequence>MDVRLDRPAARWPAVPGWPFALALLLGAAVVAANSGAIRLGLADWQALLNGDDTQGALVLAQLRLPRVAFAVVVGAALGLAGALSQGLFRNPLAEPTLLGIPGGAICAVALMLTVLSAWAGGLPAAWRPFAVPAAALAGAWAMCSLLQGLARLLVPGAVAGLLLAGLALNAVAMAVVGLCTYVATDEQLRNLTFWQLGSLALASWPVVIALGTAVTAALLLARHWGQALNALALGESVAAQVGVPVLRLRRLLVLALALLSGLAVAWCGLIGFVGLLAPHAARGLVGADARRVLPLAAWFGAVLLLLADTAARTLVVPAELPVGILTALFGAPVLFVLLKRAQREIGGGW</sequence>
<comment type="subcellular location">
    <subcellularLocation>
        <location evidence="1">Cell membrane</location>
        <topology evidence="1">Multi-pass membrane protein</topology>
    </subcellularLocation>
</comment>
<evidence type="ECO:0000256" key="6">
    <source>
        <dbReference type="ARBA" id="ARBA00022989"/>
    </source>
</evidence>
<evidence type="ECO:0000313" key="9">
    <source>
        <dbReference type="EMBL" id="MFG6462807.1"/>
    </source>
</evidence>
<evidence type="ECO:0000256" key="8">
    <source>
        <dbReference type="SAM" id="Phobius"/>
    </source>
</evidence>
<dbReference type="InterPro" id="IPR037294">
    <property type="entry name" value="ABC_BtuC-like"/>
</dbReference>
<feature type="transmembrane region" description="Helical" evidence="8">
    <location>
        <begin position="253"/>
        <end position="281"/>
    </location>
</feature>
<dbReference type="Pfam" id="PF01032">
    <property type="entry name" value="FecCD"/>
    <property type="match status" value="1"/>
</dbReference>
<comment type="caution">
    <text evidence="9">The sequence shown here is derived from an EMBL/GenBank/DDBJ whole genome shotgun (WGS) entry which is preliminary data.</text>
</comment>
<name>A0ABW7GLH2_9BURK</name>
<dbReference type="Gene3D" id="1.10.3470.10">
    <property type="entry name" value="ABC transporter involved in vitamin B12 uptake, BtuC"/>
    <property type="match status" value="1"/>
</dbReference>
<keyword evidence="5 8" id="KW-0812">Transmembrane</keyword>
<evidence type="ECO:0000256" key="4">
    <source>
        <dbReference type="ARBA" id="ARBA00022475"/>
    </source>
</evidence>
<dbReference type="PANTHER" id="PTHR30472">
    <property type="entry name" value="FERRIC ENTEROBACTIN TRANSPORT SYSTEM PERMEASE PROTEIN"/>
    <property type="match status" value="1"/>
</dbReference>
<keyword evidence="4" id="KW-1003">Cell membrane</keyword>
<reference evidence="9 10" key="1">
    <citation type="submission" date="2024-08" db="EMBL/GenBank/DDBJ databases">
        <authorList>
            <person name="Lu H."/>
        </authorList>
    </citation>
    <scope>NUCLEOTIDE SEQUENCE [LARGE SCALE GENOMIC DNA]</scope>
    <source>
        <strain evidence="9 10">DXS20W</strain>
    </source>
</reference>
<feature type="transmembrane region" description="Helical" evidence="8">
    <location>
        <begin position="126"/>
        <end position="147"/>
    </location>
</feature>
<evidence type="ECO:0000256" key="3">
    <source>
        <dbReference type="ARBA" id="ARBA00022448"/>
    </source>
</evidence>
<accession>A0ABW7GLH2</accession>
<evidence type="ECO:0000256" key="5">
    <source>
        <dbReference type="ARBA" id="ARBA00022692"/>
    </source>
</evidence>
<keyword evidence="6 8" id="KW-1133">Transmembrane helix</keyword>
<dbReference type="RefSeq" id="WP_394511665.1">
    <property type="nucleotide sequence ID" value="NZ_JBIGHX010000004.1"/>
</dbReference>
<dbReference type="SUPFAM" id="SSF81345">
    <property type="entry name" value="ABC transporter involved in vitamin B12 uptake, BtuC"/>
    <property type="match status" value="1"/>
</dbReference>
<feature type="transmembrane region" description="Helical" evidence="8">
    <location>
        <begin position="97"/>
        <end position="120"/>
    </location>
</feature>